<feature type="domain" description="Restriction endonuclease type IV Mrr" evidence="2">
    <location>
        <begin position="69"/>
        <end position="181"/>
    </location>
</feature>
<dbReference type="Proteomes" id="UP001500994">
    <property type="component" value="Unassembled WGS sequence"/>
</dbReference>
<feature type="transmembrane region" description="Helical" evidence="1">
    <location>
        <begin position="24"/>
        <end position="42"/>
    </location>
</feature>
<evidence type="ECO:0000313" key="3">
    <source>
        <dbReference type="EMBL" id="GAA2687042.1"/>
    </source>
</evidence>
<dbReference type="InterPro" id="IPR007560">
    <property type="entry name" value="Restrct_endonuc_IV_Mrr"/>
</dbReference>
<dbReference type="RefSeq" id="WP_344583509.1">
    <property type="nucleotide sequence ID" value="NZ_BAAARK010000040.1"/>
</dbReference>
<protein>
    <submittedName>
        <fullName evidence="3">Restriction endonuclease</fullName>
    </submittedName>
</protein>
<gene>
    <name evidence="3" type="ORF">GCM10009864_70950</name>
</gene>
<dbReference type="Gene3D" id="3.40.1350.10">
    <property type="match status" value="1"/>
</dbReference>
<dbReference type="PANTHER" id="PTHR30015:SF6">
    <property type="entry name" value="SLL1429 PROTEIN"/>
    <property type="match status" value="1"/>
</dbReference>
<dbReference type="InterPro" id="IPR011856">
    <property type="entry name" value="tRNA_endonuc-like_dom_sf"/>
</dbReference>
<reference evidence="3 4" key="1">
    <citation type="journal article" date="2019" name="Int. J. Syst. Evol. Microbiol.">
        <title>The Global Catalogue of Microorganisms (GCM) 10K type strain sequencing project: providing services to taxonomists for standard genome sequencing and annotation.</title>
        <authorList>
            <consortium name="The Broad Institute Genomics Platform"/>
            <consortium name="The Broad Institute Genome Sequencing Center for Infectious Disease"/>
            <person name="Wu L."/>
            <person name="Ma J."/>
        </authorList>
    </citation>
    <scope>NUCLEOTIDE SEQUENCE [LARGE SCALE GENOMIC DNA]</scope>
    <source>
        <strain evidence="3 4">JCM 16374</strain>
    </source>
</reference>
<keyword evidence="3" id="KW-0255">Endonuclease</keyword>
<organism evidence="3 4">
    <name type="scientific">Streptomyces lunalinharesii</name>
    <dbReference type="NCBI Taxonomy" id="333384"/>
    <lineage>
        <taxon>Bacteria</taxon>
        <taxon>Bacillati</taxon>
        <taxon>Actinomycetota</taxon>
        <taxon>Actinomycetes</taxon>
        <taxon>Kitasatosporales</taxon>
        <taxon>Streptomycetaceae</taxon>
        <taxon>Streptomyces</taxon>
    </lineage>
</organism>
<dbReference type="SUPFAM" id="SSF52980">
    <property type="entry name" value="Restriction endonuclease-like"/>
    <property type="match status" value="1"/>
</dbReference>
<keyword evidence="3" id="KW-0378">Hydrolase</keyword>
<accession>A0ABN3SWI2</accession>
<comment type="caution">
    <text evidence="3">The sequence shown here is derived from an EMBL/GenBank/DDBJ whole genome shotgun (WGS) entry which is preliminary data.</text>
</comment>
<keyword evidence="3" id="KW-0540">Nuclease</keyword>
<proteinExistence type="predicted"/>
<dbReference type="EMBL" id="BAAARK010000040">
    <property type="protein sequence ID" value="GAA2687042.1"/>
    <property type="molecule type" value="Genomic_DNA"/>
</dbReference>
<evidence type="ECO:0000259" key="2">
    <source>
        <dbReference type="Pfam" id="PF04471"/>
    </source>
</evidence>
<dbReference type="Pfam" id="PF04471">
    <property type="entry name" value="Mrr_cat"/>
    <property type="match status" value="1"/>
</dbReference>
<sequence length="203" mass="22497">MTVVGVLVVVAVAAATIQWLLLHWWLLLILGVAAGAGGVFWLHRRQQLAQWAQVQARALRFTLAQIDGLHYDAFEVAIRDLMIRDGCKATKQGGRGDDGCDVLGIDPQGRRWVLQCKHRKRGPEGKPVGVPELQVLNGTARQIHKADVVVMVTNGRMTRTAAPWAKNQKIHLVDRHVLGEWAAGARPLWEVLDRIPPPRRGGM</sequence>
<dbReference type="InterPro" id="IPR011335">
    <property type="entry name" value="Restrct_endonuc-II-like"/>
</dbReference>
<keyword evidence="1" id="KW-0472">Membrane</keyword>
<evidence type="ECO:0000313" key="4">
    <source>
        <dbReference type="Proteomes" id="UP001500994"/>
    </source>
</evidence>
<keyword evidence="1" id="KW-0812">Transmembrane</keyword>
<dbReference type="GO" id="GO:0004519">
    <property type="term" value="F:endonuclease activity"/>
    <property type="evidence" value="ECO:0007669"/>
    <property type="project" value="UniProtKB-KW"/>
</dbReference>
<name>A0ABN3SWI2_9ACTN</name>
<dbReference type="InterPro" id="IPR052906">
    <property type="entry name" value="Type_IV_Methyl-Rstrct_Enzyme"/>
</dbReference>
<dbReference type="PANTHER" id="PTHR30015">
    <property type="entry name" value="MRR RESTRICTION SYSTEM PROTEIN"/>
    <property type="match status" value="1"/>
</dbReference>
<keyword evidence="1" id="KW-1133">Transmembrane helix</keyword>
<evidence type="ECO:0000256" key="1">
    <source>
        <dbReference type="SAM" id="Phobius"/>
    </source>
</evidence>
<keyword evidence="4" id="KW-1185">Reference proteome</keyword>